<accession>A0A833VCF8</accession>
<gene>
    <name evidence="3" type="ORF">FCM35_KLT01588</name>
</gene>
<feature type="region of interest" description="Disordered" evidence="1">
    <location>
        <begin position="1"/>
        <end position="33"/>
    </location>
</feature>
<protein>
    <submittedName>
        <fullName evidence="3">Uncharacterized protein</fullName>
    </submittedName>
</protein>
<evidence type="ECO:0000313" key="4">
    <source>
        <dbReference type="Proteomes" id="UP000623129"/>
    </source>
</evidence>
<dbReference type="EMBL" id="SWLB01000010">
    <property type="protein sequence ID" value="KAF3333897.1"/>
    <property type="molecule type" value="Genomic_DNA"/>
</dbReference>
<dbReference type="AlphaFoldDB" id="A0A833VCF8"/>
<evidence type="ECO:0000313" key="3">
    <source>
        <dbReference type="EMBL" id="KAF3333897.1"/>
    </source>
</evidence>
<feature type="compositionally biased region" description="Basic and acidic residues" evidence="1">
    <location>
        <begin position="11"/>
        <end position="25"/>
    </location>
</feature>
<keyword evidence="2" id="KW-0812">Transmembrane</keyword>
<evidence type="ECO:0000256" key="2">
    <source>
        <dbReference type="SAM" id="Phobius"/>
    </source>
</evidence>
<organism evidence="3 4">
    <name type="scientific">Carex littledalei</name>
    <dbReference type="NCBI Taxonomy" id="544730"/>
    <lineage>
        <taxon>Eukaryota</taxon>
        <taxon>Viridiplantae</taxon>
        <taxon>Streptophyta</taxon>
        <taxon>Embryophyta</taxon>
        <taxon>Tracheophyta</taxon>
        <taxon>Spermatophyta</taxon>
        <taxon>Magnoliopsida</taxon>
        <taxon>Liliopsida</taxon>
        <taxon>Poales</taxon>
        <taxon>Cyperaceae</taxon>
        <taxon>Cyperoideae</taxon>
        <taxon>Cariceae</taxon>
        <taxon>Carex</taxon>
        <taxon>Carex subgen. Euthyceras</taxon>
    </lineage>
</organism>
<proteinExistence type="predicted"/>
<reference evidence="3" key="1">
    <citation type="submission" date="2020-01" db="EMBL/GenBank/DDBJ databases">
        <title>Genome sequence of Kobresia littledalei, the first chromosome-level genome in the family Cyperaceae.</title>
        <authorList>
            <person name="Qu G."/>
        </authorList>
    </citation>
    <scope>NUCLEOTIDE SEQUENCE</scope>
    <source>
        <strain evidence="3">C.B.Clarke</strain>
        <tissue evidence="3">Leaf</tissue>
    </source>
</reference>
<name>A0A833VCF8_9POAL</name>
<dbReference type="Proteomes" id="UP000623129">
    <property type="component" value="Unassembled WGS sequence"/>
</dbReference>
<comment type="caution">
    <text evidence="3">The sequence shown here is derived from an EMBL/GenBank/DDBJ whole genome shotgun (WGS) entry which is preliminary data.</text>
</comment>
<feature type="transmembrane region" description="Helical" evidence="2">
    <location>
        <begin position="51"/>
        <end position="74"/>
    </location>
</feature>
<keyword evidence="2" id="KW-1133">Transmembrane helix</keyword>
<evidence type="ECO:0000256" key="1">
    <source>
        <dbReference type="SAM" id="MobiDB-lite"/>
    </source>
</evidence>
<keyword evidence="4" id="KW-1185">Reference proteome</keyword>
<keyword evidence="2" id="KW-0472">Membrane</keyword>
<sequence length="91" mass="9764">MSKTNTGYTAGEERNEHGPMEDVRPRRGPQSGTKFSGPVCPIWIPPAHINALSAIIAVLFFSLLLSTSSPPLCAAVKRRKGLSRVPLPLGL</sequence>